<evidence type="ECO:0000256" key="1">
    <source>
        <dbReference type="ARBA" id="ARBA00022475"/>
    </source>
</evidence>
<accession>Q1MRE8</accession>
<evidence type="ECO:0000256" key="5">
    <source>
        <dbReference type="ARBA" id="ARBA00023136"/>
    </source>
</evidence>
<evidence type="ECO:0000313" key="8">
    <source>
        <dbReference type="EMBL" id="CAJ54428.1"/>
    </source>
</evidence>
<dbReference type="eggNOG" id="COG2919">
    <property type="taxonomic scope" value="Bacteria"/>
</dbReference>
<keyword evidence="1" id="KW-1003">Cell membrane</keyword>
<dbReference type="KEGG" id="lip:LI0372"/>
<gene>
    <name evidence="8" type="ordered locus">LI0372</name>
</gene>
<evidence type="ECO:0000256" key="7">
    <source>
        <dbReference type="SAM" id="Phobius"/>
    </source>
</evidence>
<evidence type="ECO:0000313" key="9">
    <source>
        <dbReference type="Proteomes" id="UP000002430"/>
    </source>
</evidence>
<dbReference type="InterPro" id="IPR023081">
    <property type="entry name" value="Cell_div_FtsB"/>
</dbReference>
<dbReference type="EMBL" id="AM180252">
    <property type="protein sequence ID" value="CAJ54428.1"/>
    <property type="molecule type" value="Genomic_DNA"/>
</dbReference>
<dbReference type="STRING" id="363253.LI0372"/>
<dbReference type="GO" id="GO:0043093">
    <property type="term" value="P:FtsZ-dependent cytokinesis"/>
    <property type="evidence" value="ECO:0007669"/>
    <property type="project" value="TreeGrafter"/>
</dbReference>
<dbReference type="GO" id="GO:0030428">
    <property type="term" value="C:cell septum"/>
    <property type="evidence" value="ECO:0007669"/>
    <property type="project" value="TreeGrafter"/>
</dbReference>
<keyword evidence="6" id="KW-0131">Cell cycle</keyword>
<dbReference type="PANTHER" id="PTHR37485:SF1">
    <property type="entry name" value="CELL DIVISION PROTEIN FTSB"/>
    <property type="match status" value="1"/>
</dbReference>
<dbReference type="RefSeq" id="WP_011526457.1">
    <property type="nucleotide sequence ID" value="NC_008011.1"/>
</dbReference>
<evidence type="ECO:0000256" key="6">
    <source>
        <dbReference type="ARBA" id="ARBA00023306"/>
    </source>
</evidence>
<evidence type="ECO:0000256" key="4">
    <source>
        <dbReference type="ARBA" id="ARBA00022989"/>
    </source>
</evidence>
<feature type="transmembrane region" description="Helical" evidence="7">
    <location>
        <begin position="13"/>
        <end position="32"/>
    </location>
</feature>
<keyword evidence="9" id="KW-1185">Reference proteome</keyword>
<dbReference type="HOGENOM" id="CLU_134863_1_1_7"/>
<proteinExistence type="predicted"/>
<evidence type="ECO:0000256" key="3">
    <source>
        <dbReference type="ARBA" id="ARBA00022692"/>
    </source>
</evidence>
<keyword evidence="2" id="KW-0132">Cell division</keyword>
<dbReference type="AlphaFoldDB" id="Q1MRE8"/>
<keyword evidence="5 7" id="KW-0472">Membrane</keyword>
<dbReference type="PANTHER" id="PTHR37485">
    <property type="entry name" value="CELL DIVISION PROTEIN FTSB"/>
    <property type="match status" value="1"/>
</dbReference>
<keyword evidence="3 7" id="KW-0812">Transmembrane</keyword>
<dbReference type="OrthoDB" id="5471911at2"/>
<evidence type="ECO:0000256" key="2">
    <source>
        <dbReference type="ARBA" id="ARBA00022618"/>
    </source>
</evidence>
<keyword evidence="4 7" id="KW-1133">Transmembrane helix</keyword>
<dbReference type="Proteomes" id="UP000002430">
    <property type="component" value="Chromosome"/>
</dbReference>
<dbReference type="InterPro" id="IPR007060">
    <property type="entry name" value="FtsL/DivIC"/>
</dbReference>
<sequence length="103" mass="12003">MYSVSSRSAFLKLGVLSIAILLNIILVVRLVWGAHSLISYRELILQHKSITQELQKYDDTIARLSHEIQLLHSNPSYIEKMIRQHLNFVKDNEILYLITIKKD</sequence>
<reference evidence="8 9" key="1">
    <citation type="submission" date="2005-11" db="EMBL/GenBank/DDBJ databases">
        <title>The complete genome sequence of Lawsonia intracellularis: the causative agent of proliferative enteropathy.</title>
        <authorList>
            <person name="Kaur K."/>
            <person name="Zhang Q."/>
            <person name="Beckler D."/>
            <person name="Munir S."/>
            <person name="Li L."/>
            <person name="Kinsley K."/>
            <person name="Herron L."/>
            <person name="Peterson A."/>
            <person name="May B."/>
            <person name="Singh S."/>
            <person name="Gebhart C."/>
            <person name="Kapur V."/>
        </authorList>
    </citation>
    <scope>NUCLEOTIDE SEQUENCE [LARGE SCALE GENOMIC DNA]</scope>
    <source>
        <strain evidence="8 9">PHE/MN1-00</strain>
    </source>
</reference>
<name>Q1MRE8_LAWIP</name>
<dbReference type="Pfam" id="PF04977">
    <property type="entry name" value="DivIC"/>
    <property type="match status" value="1"/>
</dbReference>
<protein>
    <recommendedName>
        <fullName evidence="10">Septum formation initiator</fullName>
    </recommendedName>
</protein>
<organism evidence="8 9">
    <name type="scientific">Lawsonia intracellularis (strain PHE/MN1-00)</name>
    <dbReference type="NCBI Taxonomy" id="363253"/>
    <lineage>
        <taxon>Bacteria</taxon>
        <taxon>Pseudomonadati</taxon>
        <taxon>Thermodesulfobacteriota</taxon>
        <taxon>Desulfovibrionia</taxon>
        <taxon>Desulfovibrionales</taxon>
        <taxon>Desulfovibrionaceae</taxon>
        <taxon>Lawsonia</taxon>
    </lineage>
</organism>
<evidence type="ECO:0008006" key="10">
    <source>
        <dbReference type="Google" id="ProtNLM"/>
    </source>
</evidence>